<feature type="compositionally biased region" description="Basic and acidic residues" evidence="6">
    <location>
        <begin position="116"/>
        <end position="174"/>
    </location>
</feature>
<dbReference type="GO" id="GO:0010739">
    <property type="term" value="P:positive regulation of protein kinase A signaling"/>
    <property type="evidence" value="ECO:0007669"/>
    <property type="project" value="InterPro"/>
</dbReference>
<evidence type="ECO:0000259" key="7">
    <source>
        <dbReference type="PROSITE" id="PS51893"/>
    </source>
</evidence>
<feature type="compositionally biased region" description="Low complexity" evidence="6">
    <location>
        <begin position="284"/>
        <end position="298"/>
    </location>
</feature>
<feature type="region of interest" description="Disordered" evidence="6">
    <location>
        <begin position="116"/>
        <end position="190"/>
    </location>
</feature>
<feature type="region of interest" description="Disordered" evidence="6">
    <location>
        <begin position="35"/>
        <end position="67"/>
    </location>
</feature>
<feature type="compositionally biased region" description="Basic and acidic residues" evidence="6">
    <location>
        <begin position="1118"/>
        <end position="1130"/>
    </location>
</feature>
<dbReference type="GO" id="GO:0007165">
    <property type="term" value="P:signal transduction"/>
    <property type="evidence" value="ECO:0007669"/>
    <property type="project" value="TreeGrafter"/>
</dbReference>
<evidence type="ECO:0000313" key="8">
    <source>
        <dbReference type="Ensembl" id="ENSPMGP00000023690.1"/>
    </source>
</evidence>
<dbReference type="GO" id="GO:0005737">
    <property type="term" value="C:cytoplasm"/>
    <property type="evidence" value="ECO:0007669"/>
    <property type="project" value="TreeGrafter"/>
</dbReference>
<feature type="region of interest" description="Disordered" evidence="6">
    <location>
        <begin position="1322"/>
        <end position="1342"/>
    </location>
</feature>
<dbReference type="GO" id="GO:0005516">
    <property type="term" value="F:calmodulin binding"/>
    <property type="evidence" value="ECO:0007669"/>
    <property type="project" value="UniProtKB-KW"/>
</dbReference>
<reference evidence="8" key="1">
    <citation type="submission" date="2025-08" db="UniProtKB">
        <authorList>
            <consortium name="Ensembl"/>
        </authorList>
    </citation>
    <scope>IDENTIFICATION</scope>
</reference>
<evidence type="ECO:0000256" key="2">
    <source>
        <dbReference type="ARBA" id="ARBA00022553"/>
    </source>
</evidence>
<dbReference type="PANTHER" id="PTHR23209:SF4">
    <property type="entry name" value="A-KINASE ANCHOR PROTEIN 12"/>
    <property type="match status" value="1"/>
</dbReference>
<dbReference type="InterPro" id="IPR028540">
    <property type="entry name" value="AKAP12"/>
</dbReference>
<feature type="compositionally biased region" description="Low complexity" evidence="6">
    <location>
        <begin position="460"/>
        <end position="473"/>
    </location>
</feature>
<evidence type="ECO:0000256" key="1">
    <source>
        <dbReference type="ARBA" id="ARBA00004635"/>
    </source>
</evidence>
<feature type="compositionally biased region" description="Basic and acidic residues" evidence="6">
    <location>
        <begin position="355"/>
        <end position="364"/>
    </location>
</feature>
<dbReference type="PROSITE" id="PS51893">
    <property type="entry name" value="AKAP_CAM_BD"/>
    <property type="match status" value="1"/>
</dbReference>
<dbReference type="Pfam" id="PF03832">
    <property type="entry name" value="WSK"/>
    <property type="match status" value="1"/>
</dbReference>
<dbReference type="PANTHER" id="PTHR23209">
    <property type="entry name" value="A-KINASE ANCHOR PROTEIN 12"/>
    <property type="match status" value="1"/>
</dbReference>
<feature type="region of interest" description="Disordered" evidence="6">
    <location>
        <begin position="202"/>
        <end position="776"/>
    </location>
</feature>
<evidence type="ECO:0000256" key="6">
    <source>
        <dbReference type="SAM" id="MobiDB-lite"/>
    </source>
</evidence>
<dbReference type="STRING" id="409849.ENSPMGP00000023690"/>
<dbReference type="GO" id="GO:0090036">
    <property type="term" value="P:regulation of protein kinase C signaling"/>
    <property type="evidence" value="ECO:0007669"/>
    <property type="project" value="InterPro"/>
</dbReference>
<feature type="compositionally biased region" description="Basic and acidic residues" evidence="6">
    <location>
        <begin position="475"/>
        <end position="510"/>
    </location>
</feature>
<accession>A0A3B4B3V9</accession>
<evidence type="ECO:0000256" key="5">
    <source>
        <dbReference type="ARBA" id="ARBA00023288"/>
    </source>
</evidence>
<feature type="compositionally biased region" description="Acidic residues" evidence="6">
    <location>
        <begin position="1249"/>
        <end position="1260"/>
    </location>
</feature>
<name>A0A3B4B3V9_9GOBI</name>
<dbReference type="Proteomes" id="UP000261520">
    <property type="component" value="Unplaced"/>
</dbReference>
<feature type="region of interest" description="Disordered" evidence="6">
    <location>
        <begin position="1191"/>
        <end position="1267"/>
    </location>
</feature>
<keyword evidence="5" id="KW-0449">Lipoprotein</keyword>
<keyword evidence="3" id="KW-0112">Calmodulin-binding</keyword>
<feature type="compositionally biased region" description="Basic and acidic residues" evidence="6">
    <location>
        <begin position="208"/>
        <end position="283"/>
    </location>
</feature>
<feature type="region of interest" description="Disordered" evidence="6">
    <location>
        <begin position="1118"/>
        <end position="1142"/>
    </location>
</feature>
<reference evidence="8" key="2">
    <citation type="submission" date="2025-09" db="UniProtKB">
        <authorList>
            <consortium name="Ensembl"/>
        </authorList>
    </citation>
    <scope>IDENTIFICATION</scope>
</reference>
<evidence type="ECO:0000256" key="3">
    <source>
        <dbReference type="ARBA" id="ARBA00022860"/>
    </source>
</evidence>
<keyword evidence="4" id="KW-0472">Membrane</keyword>
<evidence type="ECO:0000313" key="9">
    <source>
        <dbReference type="Proteomes" id="UP000261520"/>
    </source>
</evidence>
<feature type="compositionally biased region" description="Low complexity" evidence="6">
    <location>
        <begin position="1329"/>
        <end position="1338"/>
    </location>
</feature>
<proteinExistence type="predicted"/>
<dbReference type="InterPro" id="IPR001573">
    <property type="entry name" value="AKAP_WSK"/>
</dbReference>
<feature type="compositionally biased region" description="Basic and acidic residues" evidence="6">
    <location>
        <begin position="56"/>
        <end position="67"/>
    </location>
</feature>
<feature type="compositionally biased region" description="Low complexity" evidence="6">
    <location>
        <begin position="313"/>
        <end position="325"/>
    </location>
</feature>
<feature type="compositionally biased region" description="Basic and acidic residues" evidence="6">
    <location>
        <begin position="302"/>
        <end position="312"/>
    </location>
</feature>
<feature type="compositionally biased region" description="Basic and acidic residues" evidence="6">
    <location>
        <begin position="641"/>
        <end position="651"/>
    </location>
</feature>
<protein>
    <recommendedName>
        <fullName evidence="7">A kinase-anchoring proteins AKAP-5 and AKAP-12 calmodulin (CaM)-binding domain-containing protein</fullName>
    </recommendedName>
</protein>
<feature type="compositionally biased region" description="Polar residues" evidence="6">
    <location>
        <begin position="365"/>
        <end position="378"/>
    </location>
</feature>
<keyword evidence="9" id="KW-1185">Reference proteome</keyword>
<feature type="compositionally biased region" description="Basic and acidic residues" evidence="6">
    <location>
        <begin position="1201"/>
        <end position="1232"/>
    </location>
</feature>
<dbReference type="GO" id="GO:0051018">
    <property type="term" value="F:protein kinase A binding"/>
    <property type="evidence" value="ECO:0007669"/>
    <property type="project" value="InterPro"/>
</dbReference>
<dbReference type="Ensembl" id="ENSPMGT00000025227.1">
    <property type="protein sequence ID" value="ENSPMGP00000023690.1"/>
    <property type="gene ID" value="ENSPMGG00000019152.1"/>
</dbReference>
<feature type="compositionally biased region" description="Acidic residues" evidence="6">
    <location>
        <begin position="534"/>
        <end position="557"/>
    </location>
</feature>
<feature type="domain" description="A kinase-anchoring proteins AKAP-5 and AKAP-12 calmodulin (CaM)-binding" evidence="7">
    <location>
        <begin position="427"/>
        <end position="447"/>
    </location>
</feature>
<organism evidence="8 9">
    <name type="scientific">Periophthalmus magnuspinnatus</name>
    <dbReference type="NCBI Taxonomy" id="409849"/>
    <lineage>
        <taxon>Eukaryota</taxon>
        <taxon>Metazoa</taxon>
        <taxon>Chordata</taxon>
        <taxon>Craniata</taxon>
        <taxon>Vertebrata</taxon>
        <taxon>Euteleostomi</taxon>
        <taxon>Actinopterygii</taxon>
        <taxon>Neopterygii</taxon>
        <taxon>Teleostei</taxon>
        <taxon>Neoteleostei</taxon>
        <taxon>Acanthomorphata</taxon>
        <taxon>Gobiaria</taxon>
        <taxon>Gobiiformes</taxon>
        <taxon>Gobioidei</taxon>
        <taxon>Gobiidae</taxon>
        <taxon>Oxudercinae</taxon>
        <taxon>Periophthalmus</taxon>
    </lineage>
</organism>
<comment type="subcellular location">
    <subcellularLocation>
        <location evidence="1">Membrane</location>
        <topology evidence="1">Lipid-anchor</topology>
    </subcellularLocation>
</comment>
<keyword evidence="2" id="KW-0597">Phosphoprotein</keyword>
<dbReference type="GO" id="GO:0016020">
    <property type="term" value="C:membrane"/>
    <property type="evidence" value="ECO:0007669"/>
    <property type="project" value="UniProtKB-SubCell"/>
</dbReference>
<evidence type="ECO:0000256" key="4">
    <source>
        <dbReference type="ARBA" id="ARBA00023136"/>
    </source>
</evidence>
<sequence>VCCCLLTAVGQPDGVSVAQKEEAPETMDAIQDEVAPQVNGEKVEKESADANDISVVEEKATEEKSEDANEVGFKKIFRFVGFKFTLKKDKSEEKDPVKLLTIKDKEDDTVVDEVVKEEEATVEEKSTVEEKEADTAVEAEVSKDAEKTESPEVEAKSTEGEVTEDAPKEEKTEKEEETSPAQEVISPFRKIFSGGLFSNLRKKASIKKTKDEEEMKEETPKEEETAAAGEEEKAETKEGALEEESKSEAKEEVAVTYEEDKPKEDAVTEDVKEVAAEESKPEAATDGEATAEAPTPETDTTDEAKPDEEKAALELSTEAELLSSQEKAKPHGSPLKKLFTGAGLKKLSTKKQKTKKDAETKLTESGEQAEQLQSSTESAEVPKAESGPSSPEESGEHVVTMEVTEKESSQETDGEVTSDGEKKKEGIIAWSSFKKLVTPKRRVKRPSESDDEGNGEKPAKSATLSSTESATLADKSGEEETKEEKTTEEEPKTEATEKLTSSTEEKKKMDTSVSWEALMCMGGPKKRTRKTSDSDDDETKVEEEPTAAVEEAEEEATVEAVVATPQTSENEGEVVSSPEPVSPPVSAWDTLKRMVTLKRTKSEEKPEDAVEQVLSDSEVPKEESSFFLKKFFPGRRKKKSEKQASTEHGSGEEDSDTPAVVPLSEYDEPAEPETEKQAHAEVVQAKVSAAEERSPSWISAAVEDDKQDQLSDIPEEAESAATPKSVDTDITEDEEQAPVSPKQVDTGRRLSIAEVKPVAPAPSSETATVPKEPETENAQEVLQAVEAQNDVIPAKTSVAVEDAPMETAVETTEYEPPTETADVKTNSILEVHARDEAMAICTGLGTKEIAKVTLEKPVSPITECMAVIRDACSTEVSIEEKPAITEQATMSEDPVLEAQIHQVDTTELEPMVEKTANSIADIQVATEGIEPHIEKVGIVSTEMEGSEVIQPPTVSENSPKVEVIDPIIATSEAALCTQSVEITEPTLETKEVQMDMEKLVATEEISPVEEVVHTVAKEVSSTIGDSTITTTKETEPEFPVVLPSEVIPVIAETVVLVAPASPNPEEVLAENVPVSEAVVDEVVESEVAGAEVIEEATEGETIESQSMEIAKNVIQEAVDKVSEDAPESEKPSSPSSAIPTPDHAVATIEKDVEIESETPIVTDTPVAILCEKSSPKVLHVAMEVTDTIPLEVTGSIDSTEEEKKPEEEKQEEEVKVSEETAAAEEKEEVKEESPDEPEPSNETAVAEENVNDTETVEEETESKPLELHIPVQVVLQTAQVLEEPTVEEEAAVEFDTNGPVGAPVQAEIKTNGEQVSERLSTVSEEPQEAEAAVAADSQPEAEKPLGKCAEVMAQVIEVIEEAVKEIEPVSTEITAAS</sequence>